<evidence type="ECO:0000313" key="3">
    <source>
        <dbReference type="EMBL" id="SIP74619.1"/>
    </source>
</evidence>
<protein>
    <submittedName>
        <fullName evidence="2">Transcriptional regulator</fullName>
    </submittedName>
</protein>
<keyword evidence="5" id="KW-1185">Reference proteome</keyword>
<dbReference type="Proteomes" id="UP000196435">
    <property type="component" value="Unassembled WGS sequence"/>
</dbReference>
<gene>
    <name evidence="2" type="ORF">Xinn_03467</name>
    <name evidence="3" type="ORF">XIS1_690003</name>
</gene>
<reference evidence="2 5" key="3">
    <citation type="journal article" date="2017" name="Nat. Microbiol.">
        <title>Natural product diversity associated with the nematode symbionts Photorhabdus and Xenorhabdus.</title>
        <authorList>
            <person name="Tobias N.J."/>
            <person name="Wolff H."/>
            <person name="Djahanschiri B."/>
            <person name="Grundmann F."/>
            <person name="Kronenwerth M."/>
            <person name="Shi Y.M."/>
            <person name="Simonyi S."/>
            <person name="Grun P."/>
            <person name="Shapiro-Ilan D."/>
            <person name="Pidot S.J."/>
            <person name="Stinear T.P."/>
            <person name="Ebersberger I."/>
            <person name="Bode H.B."/>
        </authorList>
    </citation>
    <scope>NUCLEOTIDE SEQUENCE [LARGE SCALE GENOMIC DNA]</scope>
    <source>
        <strain evidence="2 5">DSM 16336</strain>
    </source>
</reference>
<dbReference type="EMBL" id="FTLG01000213">
    <property type="protein sequence ID" value="SIP74619.1"/>
    <property type="molecule type" value="Genomic_DNA"/>
</dbReference>
<dbReference type="Proteomes" id="UP000224871">
    <property type="component" value="Unassembled WGS sequence"/>
</dbReference>
<sequence length="122" mass="14081">MEKGLLNVPLRETGKNNLSAGQRFAVVIETATMSERELAEYCRQKGLFVDDVKQWRIISIQAHETKPTEGHYKINKELQEERRKIKALEKELARKEKALAETAALLVLREKFNALWESKGED</sequence>
<name>A0A1N6N0Q6_9GAMM</name>
<evidence type="ECO:0000313" key="4">
    <source>
        <dbReference type="Proteomes" id="UP000196435"/>
    </source>
</evidence>
<feature type="coiled-coil region" evidence="1">
    <location>
        <begin position="71"/>
        <end position="105"/>
    </location>
</feature>
<keyword evidence="1" id="KW-0175">Coiled coil</keyword>
<organism evidence="3 4">
    <name type="scientific">Xenorhabdus innexi</name>
    <dbReference type="NCBI Taxonomy" id="290109"/>
    <lineage>
        <taxon>Bacteria</taxon>
        <taxon>Pseudomonadati</taxon>
        <taxon>Pseudomonadota</taxon>
        <taxon>Gammaproteobacteria</taxon>
        <taxon>Enterobacterales</taxon>
        <taxon>Morganellaceae</taxon>
        <taxon>Xenorhabdus</taxon>
    </lineage>
</organism>
<reference evidence="4" key="1">
    <citation type="submission" date="2016-12" db="EMBL/GenBank/DDBJ databases">
        <authorList>
            <person name="Gaudriault S."/>
        </authorList>
    </citation>
    <scope>NUCLEOTIDE SEQUENCE [LARGE SCALE GENOMIC DNA]</scope>
    <source>
        <strain evidence="4">HGB1681 (deposited as PTA-6826 in the American Type Culture Collection)</strain>
    </source>
</reference>
<reference evidence="3" key="2">
    <citation type="submission" date="2016-12" db="EMBL/GenBank/DDBJ databases">
        <authorList>
            <person name="Song W.-J."/>
            <person name="Kurnit D.M."/>
        </authorList>
    </citation>
    <scope>NUCLEOTIDE SEQUENCE [LARGE SCALE GENOMIC DNA]</scope>
    <source>
        <strain evidence="3">HGB1681</strain>
    </source>
</reference>
<accession>A0A1N6N0Q6</accession>
<evidence type="ECO:0000313" key="2">
    <source>
        <dbReference type="EMBL" id="PHM30176.1"/>
    </source>
</evidence>
<dbReference type="EMBL" id="NIBU01000065">
    <property type="protein sequence ID" value="PHM30176.1"/>
    <property type="molecule type" value="Genomic_DNA"/>
</dbReference>
<evidence type="ECO:0000256" key="1">
    <source>
        <dbReference type="SAM" id="Coils"/>
    </source>
</evidence>
<evidence type="ECO:0000313" key="5">
    <source>
        <dbReference type="Proteomes" id="UP000224871"/>
    </source>
</evidence>
<proteinExistence type="predicted"/>
<dbReference type="AlphaFoldDB" id="A0A1N6N0Q6"/>